<dbReference type="PRINTS" id="PR00418">
    <property type="entry name" value="TPI2FAMILY"/>
</dbReference>
<dbReference type="InterPro" id="IPR031660">
    <property type="entry name" value="TOPRIM_C"/>
</dbReference>
<comment type="cofactor">
    <cofactor evidence="2">
        <name>Mg(2+)</name>
        <dbReference type="ChEBI" id="CHEBI:18420"/>
    </cofactor>
</comment>
<dbReference type="Gene3D" id="3.90.199.10">
    <property type="entry name" value="Topoisomerase II, domain 5"/>
    <property type="match status" value="1"/>
</dbReference>
<dbReference type="PANTHER" id="PTHR10169:SF38">
    <property type="entry name" value="DNA TOPOISOMERASE 2"/>
    <property type="match status" value="1"/>
</dbReference>
<keyword evidence="12" id="KW-1185">Reference proteome</keyword>
<evidence type="ECO:0000256" key="6">
    <source>
        <dbReference type="ARBA" id="ARBA00023029"/>
    </source>
</evidence>
<feature type="compositionally biased region" description="Low complexity" evidence="9">
    <location>
        <begin position="226"/>
        <end position="244"/>
    </location>
</feature>
<keyword evidence="6" id="KW-0799">Topoisomerase</keyword>
<dbReference type="InterPro" id="IPR013760">
    <property type="entry name" value="Topo_IIA-like_dom_sf"/>
</dbReference>
<evidence type="ECO:0000256" key="7">
    <source>
        <dbReference type="ARBA" id="ARBA00023125"/>
    </source>
</evidence>
<keyword evidence="8" id="KW-0413">Isomerase</keyword>
<dbReference type="Proteomes" id="UP001189429">
    <property type="component" value="Unassembled WGS sequence"/>
</dbReference>
<feature type="region of interest" description="Disordered" evidence="9">
    <location>
        <begin position="259"/>
        <end position="290"/>
    </location>
</feature>
<keyword evidence="7" id="KW-0238">DNA-binding</keyword>
<feature type="compositionally biased region" description="Basic residues" evidence="9">
    <location>
        <begin position="212"/>
        <end position="225"/>
    </location>
</feature>
<evidence type="ECO:0000313" key="12">
    <source>
        <dbReference type="Proteomes" id="UP001189429"/>
    </source>
</evidence>
<dbReference type="PANTHER" id="PTHR10169">
    <property type="entry name" value="DNA TOPOISOMERASE/GYRASE"/>
    <property type="match status" value="1"/>
</dbReference>
<gene>
    <name evidence="11" type="ORF">PCOR1329_LOCUS19525</name>
</gene>
<organism evidence="11 12">
    <name type="scientific">Prorocentrum cordatum</name>
    <dbReference type="NCBI Taxonomy" id="2364126"/>
    <lineage>
        <taxon>Eukaryota</taxon>
        <taxon>Sar</taxon>
        <taxon>Alveolata</taxon>
        <taxon>Dinophyceae</taxon>
        <taxon>Prorocentrales</taxon>
        <taxon>Prorocentraceae</taxon>
        <taxon>Prorocentrum</taxon>
    </lineage>
</organism>
<dbReference type="Gene3D" id="3.40.50.670">
    <property type="match status" value="1"/>
</dbReference>
<evidence type="ECO:0000256" key="8">
    <source>
        <dbReference type="ARBA" id="ARBA00023235"/>
    </source>
</evidence>
<accession>A0ABN9RCE5</accession>
<evidence type="ECO:0000256" key="5">
    <source>
        <dbReference type="ARBA" id="ARBA00022840"/>
    </source>
</evidence>
<evidence type="ECO:0000256" key="4">
    <source>
        <dbReference type="ARBA" id="ARBA00022741"/>
    </source>
</evidence>
<feature type="compositionally biased region" description="Low complexity" evidence="9">
    <location>
        <begin position="259"/>
        <end position="268"/>
    </location>
</feature>
<comment type="caution">
    <text evidence="11">The sequence shown here is derived from an EMBL/GenBank/DDBJ whole genome shotgun (WGS) entry which is preliminary data.</text>
</comment>
<dbReference type="InterPro" id="IPR013759">
    <property type="entry name" value="Topo_IIA_B_C"/>
</dbReference>
<protein>
    <recommendedName>
        <fullName evidence="3">DNA topoisomerase (ATP-hydrolyzing)</fullName>
        <ecNumber evidence="3">5.6.2.2</ecNumber>
    </recommendedName>
</protein>
<dbReference type="EC" id="5.6.2.2" evidence="3"/>
<dbReference type="PRINTS" id="PR01158">
    <property type="entry name" value="TOPISMRASEII"/>
</dbReference>
<name>A0ABN9RCE5_9DINO</name>
<evidence type="ECO:0000256" key="1">
    <source>
        <dbReference type="ARBA" id="ARBA00000185"/>
    </source>
</evidence>
<sequence length="290" mass="32605">MIFSDQDLDGDHIAGLLINFVQSSWPSVLQIRPDFFQRFATPILKVFKKAAKAGAQEHAAFLSEGEFARWQQEHPDWRGSFRAKYYKGLGTSTREEAIGYFSDPEKHSISFRREGEEDDRSVELAFGADESDARKQWIADGLHAGELDYNKDSASLSQFINLSLVKFSAYSCERAIPSLMDGLKPSQRKVVHVARKMSVEEDVVHIRSGRSSSRRHTTTARRPSRRPSCTSRRTSSSRTTSTSWSQSACSAPAWLGATRTRARATSTRAPRHWPRSCSGGRTIRGRESCI</sequence>
<comment type="catalytic activity">
    <reaction evidence="1">
        <text>ATP-dependent breakage, passage and rejoining of double-stranded DNA.</text>
        <dbReference type="EC" id="5.6.2.2"/>
    </reaction>
</comment>
<evidence type="ECO:0000259" key="10">
    <source>
        <dbReference type="Pfam" id="PF16898"/>
    </source>
</evidence>
<evidence type="ECO:0000256" key="3">
    <source>
        <dbReference type="ARBA" id="ARBA00012895"/>
    </source>
</evidence>
<dbReference type="InterPro" id="IPR001154">
    <property type="entry name" value="TopoII_euk"/>
</dbReference>
<reference evidence="11" key="1">
    <citation type="submission" date="2023-10" db="EMBL/GenBank/DDBJ databases">
        <authorList>
            <person name="Chen Y."/>
            <person name="Shah S."/>
            <person name="Dougan E. K."/>
            <person name="Thang M."/>
            <person name="Chan C."/>
        </authorList>
    </citation>
    <scope>NUCLEOTIDE SEQUENCE [LARGE SCALE GENOMIC DNA]</scope>
</reference>
<evidence type="ECO:0000256" key="2">
    <source>
        <dbReference type="ARBA" id="ARBA00001946"/>
    </source>
</evidence>
<keyword evidence="4" id="KW-0547">Nucleotide-binding</keyword>
<dbReference type="EMBL" id="CAUYUJ010006236">
    <property type="protein sequence ID" value="CAK0816654.1"/>
    <property type="molecule type" value="Genomic_DNA"/>
</dbReference>
<feature type="domain" description="C-terminal associated" evidence="10">
    <location>
        <begin position="39"/>
        <end position="171"/>
    </location>
</feature>
<evidence type="ECO:0000313" key="11">
    <source>
        <dbReference type="EMBL" id="CAK0816654.1"/>
    </source>
</evidence>
<feature type="region of interest" description="Disordered" evidence="9">
    <location>
        <begin position="202"/>
        <end position="244"/>
    </location>
</feature>
<dbReference type="SUPFAM" id="SSF56719">
    <property type="entry name" value="Type II DNA topoisomerase"/>
    <property type="match status" value="1"/>
</dbReference>
<evidence type="ECO:0000256" key="9">
    <source>
        <dbReference type="SAM" id="MobiDB-lite"/>
    </source>
</evidence>
<dbReference type="InterPro" id="IPR050634">
    <property type="entry name" value="DNA_Topoisomerase_II"/>
</dbReference>
<dbReference type="InterPro" id="IPR013758">
    <property type="entry name" value="Topo_IIA_A/C_ab"/>
</dbReference>
<dbReference type="Pfam" id="PF16898">
    <property type="entry name" value="TOPRIM_C"/>
    <property type="match status" value="1"/>
</dbReference>
<keyword evidence="5" id="KW-0067">ATP-binding</keyword>
<proteinExistence type="predicted"/>